<accession>A0ABN2QGX1</accession>
<keyword evidence="1" id="KW-0805">Transcription regulation</keyword>
<evidence type="ECO:0000256" key="4">
    <source>
        <dbReference type="PROSITE-ProRule" id="PRU00335"/>
    </source>
</evidence>
<keyword evidence="7" id="KW-1185">Reference proteome</keyword>
<dbReference type="RefSeq" id="WP_344655142.1">
    <property type="nucleotide sequence ID" value="NZ_BAAAQM010000001.1"/>
</dbReference>
<dbReference type="InterPro" id="IPR036271">
    <property type="entry name" value="Tet_transcr_reg_TetR-rel_C_sf"/>
</dbReference>
<evidence type="ECO:0000256" key="2">
    <source>
        <dbReference type="ARBA" id="ARBA00023125"/>
    </source>
</evidence>
<dbReference type="InterPro" id="IPR001647">
    <property type="entry name" value="HTH_TetR"/>
</dbReference>
<evidence type="ECO:0000259" key="5">
    <source>
        <dbReference type="PROSITE" id="PS50977"/>
    </source>
</evidence>
<gene>
    <name evidence="6" type="ORF">GCM10009838_04200</name>
</gene>
<dbReference type="Gene3D" id="1.10.10.60">
    <property type="entry name" value="Homeodomain-like"/>
    <property type="match status" value="1"/>
</dbReference>
<dbReference type="Proteomes" id="UP001499854">
    <property type="component" value="Unassembled WGS sequence"/>
</dbReference>
<sequence>MERPHTGRRRNEAAREAVIDAAIALLQDVGYEGFTIERLAKDAGVGKQTVYRWWPSKAAVVAEAIGTRAQHTIPLPDTGALGTDLAEFFQTTFRQSEDPAVINQLKHMMAASIENPETAAPFKEFLANRRASLRSLLERGAARHEMADGTDLDFLTDLAYGLLWYRGLIGHRPLDDDAARKLAAALVAASAPAPSAPSDS</sequence>
<comment type="caution">
    <text evidence="6">The sequence shown here is derived from an EMBL/GenBank/DDBJ whole genome shotgun (WGS) entry which is preliminary data.</text>
</comment>
<dbReference type="InterPro" id="IPR011075">
    <property type="entry name" value="TetR_C"/>
</dbReference>
<proteinExistence type="predicted"/>
<dbReference type="Gene3D" id="1.10.357.10">
    <property type="entry name" value="Tetracycline Repressor, domain 2"/>
    <property type="match status" value="1"/>
</dbReference>
<reference evidence="6 7" key="1">
    <citation type="journal article" date="2019" name="Int. J. Syst. Evol. Microbiol.">
        <title>The Global Catalogue of Microorganisms (GCM) 10K type strain sequencing project: providing services to taxonomists for standard genome sequencing and annotation.</title>
        <authorList>
            <consortium name="The Broad Institute Genomics Platform"/>
            <consortium name="The Broad Institute Genome Sequencing Center for Infectious Disease"/>
            <person name="Wu L."/>
            <person name="Ma J."/>
        </authorList>
    </citation>
    <scope>NUCLEOTIDE SEQUENCE [LARGE SCALE GENOMIC DNA]</scope>
    <source>
        <strain evidence="6 7">JCM 16013</strain>
    </source>
</reference>
<evidence type="ECO:0000313" key="7">
    <source>
        <dbReference type="Proteomes" id="UP001499854"/>
    </source>
</evidence>
<organism evidence="6 7">
    <name type="scientific">Catenulispora subtropica</name>
    <dbReference type="NCBI Taxonomy" id="450798"/>
    <lineage>
        <taxon>Bacteria</taxon>
        <taxon>Bacillati</taxon>
        <taxon>Actinomycetota</taxon>
        <taxon>Actinomycetes</taxon>
        <taxon>Catenulisporales</taxon>
        <taxon>Catenulisporaceae</taxon>
        <taxon>Catenulispora</taxon>
    </lineage>
</organism>
<dbReference type="PRINTS" id="PR00455">
    <property type="entry name" value="HTHTETR"/>
</dbReference>
<keyword evidence="3" id="KW-0804">Transcription</keyword>
<dbReference type="PANTHER" id="PTHR30055">
    <property type="entry name" value="HTH-TYPE TRANSCRIPTIONAL REGULATOR RUTR"/>
    <property type="match status" value="1"/>
</dbReference>
<dbReference type="InterPro" id="IPR009057">
    <property type="entry name" value="Homeodomain-like_sf"/>
</dbReference>
<evidence type="ECO:0000256" key="1">
    <source>
        <dbReference type="ARBA" id="ARBA00023015"/>
    </source>
</evidence>
<dbReference type="Pfam" id="PF00440">
    <property type="entry name" value="TetR_N"/>
    <property type="match status" value="1"/>
</dbReference>
<keyword evidence="2 4" id="KW-0238">DNA-binding</keyword>
<protein>
    <submittedName>
        <fullName evidence="6">TetR/AcrR family transcriptional regulator</fullName>
    </submittedName>
</protein>
<name>A0ABN2QGX1_9ACTN</name>
<dbReference type="SUPFAM" id="SSF46689">
    <property type="entry name" value="Homeodomain-like"/>
    <property type="match status" value="1"/>
</dbReference>
<evidence type="ECO:0000313" key="6">
    <source>
        <dbReference type="EMBL" id="GAA1952210.1"/>
    </source>
</evidence>
<feature type="DNA-binding region" description="H-T-H motif" evidence="4">
    <location>
        <begin position="35"/>
        <end position="54"/>
    </location>
</feature>
<evidence type="ECO:0000256" key="3">
    <source>
        <dbReference type="ARBA" id="ARBA00023163"/>
    </source>
</evidence>
<dbReference type="EMBL" id="BAAAQM010000001">
    <property type="protein sequence ID" value="GAA1952210.1"/>
    <property type="molecule type" value="Genomic_DNA"/>
</dbReference>
<dbReference type="PANTHER" id="PTHR30055:SF148">
    <property type="entry name" value="TETR-FAMILY TRANSCRIPTIONAL REGULATOR"/>
    <property type="match status" value="1"/>
</dbReference>
<dbReference type="InterPro" id="IPR050109">
    <property type="entry name" value="HTH-type_TetR-like_transc_reg"/>
</dbReference>
<feature type="domain" description="HTH tetR-type" evidence="5">
    <location>
        <begin position="12"/>
        <end position="72"/>
    </location>
</feature>
<dbReference type="SUPFAM" id="SSF48498">
    <property type="entry name" value="Tetracyclin repressor-like, C-terminal domain"/>
    <property type="match status" value="1"/>
</dbReference>
<dbReference type="Pfam" id="PF16859">
    <property type="entry name" value="TetR_C_11"/>
    <property type="match status" value="1"/>
</dbReference>
<dbReference type="PROSITE" id="PS50977">
    <property type="entry name" value="HTH_TETR_2"/>
    <property type="match status" value="1"/>
</dbReference>